<keyword evidence="3" id="KW-1185">Reference proteome</keyword>
<organism evidence="2 3">
    <name type="scientific">Morus notabilis</name>
    <dbReference type="NCBI Taxonomy" id="981085"/>
    <lineage>
        <taxon>Eukaryota</taxon>
        <taxon>Viridiplantae</taxon>
        <taxon>Streptophyta</taxon>
        <taxon>Embryophyta</taxon>
        <taxon>Tracheophyta</taxon>
        <taxon>Spermatophyta</taxon>
        <taxon>Magnoliopsida</taxon>
        <taxon>eudicotyledons</taxon>
        <taxon>Gunneridae</taxon>
        <taxon>Pentapetalae</taxon>
        <taxon>rosids</taxon>
        <taxon>fabids</taxon>
        <taxon>Rosales</taxon>
        <taxon>Moraceae</taxon>
        <taxon>Moreae</taxon>
        <taxon>Morus</taxon>
    </lineage>
</organism>
<feature type="compositionally biased region" description="Basic residues" evidence="1">
    <location>
        <begin position="1"/>
        <end position="10"/>
    </location>
</feature>
<name>W9QF30_9ROSA</name>
<sequence>MRVMRSRAVRNHPESDEPGRAEPTLPENHGRRGQKRRHEEGYMRTAGGAQLRGLKAHNFERGRHKAKV</sequence>
<feature type="compositionally biased region" description="Basic and acidic residues" evidence="1">
    <location>
        <begin position="11"/>
        <end position="20"/>
    </location>
</feature>
<evidence type="ECO:0000313" key="2">
    <source>
        <dbReference type="EMBL" id="EXB32337.1"/>
    </source>
</evidence>
<evidence type="ECO:0000313" key="3">
    <source>
        <dbReference type="Proteomes" id="UP000030645"/>
    </source>
</evidence>
<dbReference type="EMBL" id="KE343523">
    <property type="protein sequence ID" value="EXB32337.1"/>
    <property type="molecule type" value="Genomic_DNA"/>
</dbReference>
<reference evidence="3" key="1">
    <citation type="submission" date="2013-01" db="EMBL/GenBank/DDBJ databases">
        <title>Draft Genome Sequence of a Mulberry Tree, Morus notabilis C.K. Schneid.</title>
        <authorList>
            <person name="He N."/>
            <person name="Zhao S."/>
        </authorList>
    </citation>
    <scope>NUCLEOTIDE SEQUENCE</scope>
</reference>
<proteinExistence type="predicted"/>
<dbReference type="Proteomes" id="UP000030645">
    <property type="component" value="Unassembled WGS sequence"/>
</dbReference>
<protein>
    <submittedName>
        <fullName evidence="2">Uncharacterized protein</fullName>
    </submittedName>
</protein>
<gene>
    <name evidence="2" type="ORF">L484_005543</name>
</gene>
<feature type="region of interest" description="Disordered" evidence="1">
    <location>
        <begin position="1"/>
        <end position="68"/>
    </location>
</feature>
<accession>W9QF30</accession>
<dbReference type="AlphaFoldDB" id="W9QF30"/>
<evidence type="ECO:0000256" key="1">
    <source>
        <dbReference type="SAM" id="MobiDB-lite"/>
    </source>
</evidence>